<dbReference type="Gene3D" id="3.30.420.40">
    <property type="match status" value="2"/>
</dbReference>
<gene>
    <name evidence="3" type="primary">hscC</name>
    <name evidence="3" type="ORF">Pan181_42570</name>
</gene>
<dbReference type="AlphaFoldDB" id="A0A518ATH8"/>
<dbReference type="Proteomes" id="UP000315750">
    <property type="component" value="Chromosome"/>
</dbReference>
<dbReference type="GO" id="GO:0005524">
    <property type="term" value="F:ATP binding"/>
    <property type="evidence" value="ECO:0007669"/>
    <property type="project" value="UniProtKB-KW"/>
</dbReference>
<dbReference type="InterPro" id="IPR029047">
    <property type="entry name" value="HSP70_peptide-bd_sf"/>
</dbReference>
<keyword evidence="1" id="KW-0547">Nucleotide-binding</keyword>
<organism evidence="3 4">
    <name type="scientific">Aeoliella mucimassa</name>
    <dbReference type="NCBI Taxonomy" id="2527972"/>
    <lineage>
        <taxon>Bacteria</taxon>
        <taxon>Pseudomonadati</taxon>
        <taxon>Planctomycetota</taxon>
        <taxon>Planctomycetia</taxon>
        <taxon>Pirellulales</taxon>
        <taxon>Lacipirellulaceae</taxon>
        <taxon>Aeoliella</taxon>
    </lineage>
</organism>
<evidence type="ECO:0000256" key="1">
    <source>
        <dbReference type="ARBA" id="ARBA00022741"/>
    </source>
</evidence>
<accession>A0A518ATH8</accession>
<dbReference type="GO" id="GO:0140662">
    <property type="term" value="F:ATP-dependent protein folding chaperone"/>
    <property type="evidence" value="ECO:0007669"/>
    <property type="project" value="InterPro"/>
</dbReference>
<keyword evidence="4" id="KW-1185">Reference proteome</keyword>
<sequence>MSLILQKQGLQFEIAEMQQPLRVARLRQLCEDAKRKLTDEAEVQVKLPEENGAVPENAKTVKISREAFATAVKPLLDRIAGPIGKALRDGRTEAEEVDDVILVGGATRMLPLADFVRDYFGSEPQALFNPDEVVCLGAAVQAALIADNRAVDDMVMTDVCPFTLGVNIAKDMGGQIRAGYFEPIIHRNTTIPVSKEHVFSTISPNQSEVQVEVYQGENRKVEKNLKIGELRVTGVPPGPAGQEVFIRFTYDLNGLLEVEAYVGDSDHKFSTVLTQHAADLTEKEMKEAVANLQTLKYYPREDMANQKLLRFAERMVGEISPFQREQFEAAIDMFEQAMSSGDRETVEAARNTLEQILSMLGIDFEGQIGDHGDE</sequence>
<dbReference type="Gene3D" id="3.90.640.10">
    <property type="entry name" value="Actin, Chain A, domain 4"/>
    <property type="match status" value="1"/>
</dbReference>
<dbReference type="InterPro" id="IPR013126">
    <property type="entry name" value="Hsp_70_fam"/>
</dbReference>
<dbReference type="PANTHER" id="PTHR19375">
    <property type="entry name" value="HEAT SHOCK PROTEIN 70KDA"/>
    <property type="match status" value="1"/>
</dbReference>
<keyword evidence="2" id="KW-0067">ATP-binding</keyword>
<dbReference type="SUPFAM" id="SSF53067">
    <property type="entry name" value="Actin-like ATPase domain"/>
    <property type="match status" value="1"/>
</dbReference>
<protein>
    <submittedName>
        <fullName evidence="3">Chaperone protein HscC</fullName>
    </submittedName>
</protein>
<evidence type="ECO:0000313" key="3">
    <source>
        <dbReference type="EMBL" id="QDU58031.1"/>
    </source>
</evidence>
<reference evidence="3 4" key="1">
    <citation type="submission" date="2019-02" db="EMBL/GenBank/DDBJ databases">
        <title>Deep-cultivation of Planctomycetes and their phenomic and genomic characterization uncovers novel biology.</title>
        <authorList>
            <person name="Wiegand S."/>
            <person name="Jogler M."/>
            <person name="Boedeker C."/>
            <person name="Pinto D."/>
            <person name="Vollmers J."/>
            <person name="Rivas-Marin E."/>
            <person name="Kohn T."/>
            <person name="Peeters S.H."/>
            <person name="Heuer A."/>
            <person name="Rast P."/>
            <person name="Oberbeckmann S."/>
            <person name="Bunk B."/>
            <person name="Jeske O."/>
            <person name="Meyerdierks A."/>
            <person name="Storesund J.E."/>
            <person name="Kallscheuer N."/>
            <person name="Luecker S."/>
            <person name="Lage O.M."/>
            <person name="Pohl T."/>
            <person name="Merkel B.J."/>
            <person name="Hornburger P."/>
            <person name="Mueller R.-W."/>
            <person name="Bruemmer F."/>
            <person name="Labrenz M."/>
            <person name="Spormann A.M."/>
            <person name="Op den Camp H."/>
            <person name="Overmann J."/>
            <person name="Amann R."/>
            <person name="Jetten M.S.M."/>
            <person name="Mascher T."/>
            <person name="Medema M.H."/>
            <person name="Devos D.P."/>
            <person name="Kaster A.-K."/>
            <person name="Ovreas L."/>
            <person name="Rohde M."/>
            <person name="Galperin M.Y."/>
            <person name="Jogler C."/>
        </authorList>
    </citation>
    <scope>NUCLEOTIDE SEQUENCE [LARGE SCALE GENOMIC DNA]</scope>
    <source>
        <strain evidence="3 4">Pan181</strain>
    </source>
</reference>
<dbReference type="Pfam" id="PF00012">
    <property type="entry name" value="HSP70"/>
    <property type="match status" value="1"/>
</dbReference>
<dbReference type="EMBL" id="CP036278">
    <property type="protein sequence ID" value="QDU58031.1"/>
    <property type="molecule type" value="Genomic_DNA"/>
</dbReference>
<dbReference type="Gene3D" id="2.60.34.10">
    <property type="entry name" value="Substrate Binding Domain Of DNAk, Chain A, domain 1"/>
    <property type="match status" value="1"/>
</dbReference>
<name>A0A518ATH8_9BACT</name>
<evidence type="ECO:0000256" key="2">
    <source>
        <dbReference type="ARBA" id="ARBA00022840"/>
    </source>
</evidence>
<dbReference type="SUPFAM" id="SSF100920">
    <property type="entry name" value="Heat shock protein 70kD (HSP70), peptide-binding domain"/>
    <property type="match status" value="1"/>
</dbReference>
<evidence type="ECO:0000313" key="4">
    <source>
        <dbReference type="Proteomes" id="UP000315750"/>
    </source>
</evidence>
<dbReference type="InterPro" id="IPR043129">
    <property type="entry name" value="ATPase_NBD"/>
</dbReference>
<proteinExistence type="predicted"/>
<dbReference type="KEGG" id="amuc:Pan181_42570"/>